<dbReference type="InParanoid" id="A0A024GL65"/>
<gene>
    <name evidence="2" type="ORF">BN9_086390</name>
</gene>
<evidence type="ECO:0000313" key="3">
    <source>
        <dbReference type="Proteomes" id="UP000053237"/>
    </source>
</evidence>
<name>A0A024GL65_9STRA</name>
<dbReference type="Proteomes" id="UP000053237">
    <property type="component" value="Unassembled WGS sequence"/>
</dbReference>
<dbReference type="AlphaFoldDB" id="A0A024GL65"/>
<keyword evidence="3" id="KW-1185">Reference proteome</keyword>
<organism evidence="2 3">
    <name type="scientific">Albugo candida</name>
    <dbReference type="NCBI Taxonomy" id="65357"/>
    <lineage>
        <taxon>Eukaryota</taxon>
        <taxon>Sar</taxon>
        <taxon>Stramenopiles</taxon>
        <taxon>Oomycota</taxon>
        <taxon>Peronosporomycetes</taxon>
        <taxon>Albuginales</taxon>
        <taxon>Albuginaceae</taxon>
        <taxon>Albugo</taxon>
    </lineage>
</organism>
<feature type="region of interest" description="Disordered" evidence="1">
    <location>
        <begin position="1"/>
        <end position="20"/>
    </location>
</feature>
<evidence type="ECO:0000313" key="2">
    <source>
        <dbReference type="EMBL" id="CCI47632.1"/>
    </source>
</evidence>
<sequence length="217" mass="25005">MAGRCQAVHNKEASSYKPPTFMDTIHPPQSHYGETQLHMPETSKILSCIKITFHQFEKDKPHHFYRQIAKAMTTLSLHSTDRHIYWLVNDVDPKPHDPEYLFNIEHSRVEFCYNGYQQQFDTSLLGDQISVYGSKGDLSPMTDRYSDCVLAYFHSSNKCSDCLKRKFGTASQTSKITHLVMIDDNHFTEKSTISDCITESIGKNVCRSVFVHSERNM</sequence>
<proteinExistence type="predicted"/>
<evidence type="ECO:0000256" key="1">
    <source>
        <dbReference type="SAM" id="MobiDB-lite"/>
    </source>
</evidence>
<dbReference type="EMBL" id="CAIX01000178">
    <property type="protein sequence ID" value="CCI47632.1"/>
    <property type="molecule type" value="Genomic_DNA"/>
</dbReference>
<protein>
    <submittedName>
        <fullName evidence="2">Uncharacterized protein</fullName>
    </submittedName>
</protein>
<comment type="caution">
    <text evidence="2">The sequence shown here is derived from an EMBL/GenBank/DDBJ whole genome shotgun (WGS) entry which is preliminary data.</text>
</comment>
<reference evidence="2 3" key="1">
    <citation type="submission" date="2012-05" db="EMBL/GenBank/DDBJ databases">
        <title>Recombination and specialization in a pathogen metapopulation.</title>
        <authorList>
            <person name="Gardiner A."/>
            <person name="Kemen E."/>
            <person name="Schultz-Larsen T."/>
            <person name="MacLean D."/>
            <person name="Van Oosterhout C."/>
            <person name="Jones J.D.G."/>
        </authorList>
    </citation>
    <scope>NUCLEOTIDE SEQUENCE [LARGE SCALE GENOMIC DNA]</scope>
    <source>
        <strain evidence="2 3">Ac Nc2</strain>
    </source>
</reference>
<accession>A0A024GL65</accession>